<dbReference type="Pfam" id="PF00665">
    <property type="entry name" value="rve"/>
    <property type="match status" value="1"/>
</dbReference>
<reference evidence="4 5" key="1">
    <citation type="submission" date="2024-01" db="EMBL/GenBank/DDBJ databases">
        <title>Genomic insights into the taxonomy and metabolism of the cyanobacterium Pannus brasiliensis CCIBt3594.</title>
        <authorList>
            <person name="Machado M."/>
            <person name="Botero N.B."/>
            <person name="Andreote A.P.D."/>
            <person name="Feitosa A.M.T."/>
            <person name="Popin R."/>
            <person name="Sivonen K."/>
            <person name="Fiore M.F."/>
        </authorList>
    </citation>
    <scope>NUCLEOTIDE SEQUENCE [LARGE SCALE GENOMIC DNA]</scope>
    <source>
        <strain evidence="4 5">CCIBt3594</strain>
    </source>
</reference>
<keyword evidence="1" id="KW-0233">DNA recombination</keyword>
<dbReference type="GO" id="GO:0004803">
    <property type="term" value="F:transposase activity"/>
    <property type="evidence" value="ECO:0007669"/>
    <property type="project" value="TreeGrafter"/>
</dbReference>
<dbReference type="InterPro" id="IPR025246">
    <property type="entry name" value="IS30-like_HTH"/>
</dbReference>
<evidence type="ECO:0000259" key="3">
    <source>
        <dbReference type="PROSITE" id="PS50994"/>
    </source>
</evidence>
<evidence type="ECO:0000313" key="5">
    <source>
        <dbReference type="Proteomes" id="UP001328733"/>
    </source>
</evidence>
<evidence type="ECO:0000256" key="2">
    <source>
        <dbReference type="SAM" id="MobiDB-lite"/>
    </source>
</evidence>
<comment type="caution">
    <text evidence="4">The sequence shown here is derived from an EMBL/GenBank/DDBJ whole genome shotgun (WGS) entry which is preliminary data.</text>
</comment>
<name>A0AAW9QQI8_9CHRO</name>
<dbReference type="InterPro" id="IPR001584">
    <property type="entry name" value="Integrase_cat-core"/>
</dbReference>
<dbReference type="Proteomes" id="UP001328733">
    <property type="component" value="Unassembled WGS sequence"/>
</dbReference>
<dbReference type="PROSITE" id="PS50994">
    <property type="entry name" value="INTEGRASE"/>
    <property type="match status" value="1"/>
</dbReference>
<protein>
    <submittedName>
        <fullName evidence="4">IS30 family transposase</fullName>
    </submittedName>
</protein>
<evidence type="ECO:0000256" key="1">
    <source>
        <dbReference type="ARBA" id="ARBA00023172"/>
    </source>
</evidence>
<dbReference type="RefSeq" id="WP_332862983.1">
    <property type="nucleotide sequence ID" value="NZ_JBAFSM010000001.1"/>
</dbReference>
<feature type="domain" description="Integrase catalytic" evidence="3">
    <location>
        <begin position="166"/>
        <end position="320"/>
    </location>
</feature>
<dbReference type="InterPro" id="IPR012337">
    <property type="entry name" value="RNaseH-like_sf"/>
</dbReference>
<proteinExistence type="predicted"/>
<dbReference type="NCBIfam" id="NF033563">
    <property type="entry name" value="transpos_IS30"/>
    <property type="match status" value="1"/>
</dbReference>
<evidence type="ECO:0000313" key="4">
    <source>
        <dbReference type="EMBL" id="MEG3435533.1"/>
    </source>
</evidence>
<dbReference type="PANTHER" id="PTHR10948:SF23">
    <property type="entry name" value="TRANSPOSASE INSI FOR INSERTION SEQUENCE ELEMENT IS30A-RELATED"/>
    <property type="match status" value="1"/>
</dbReference>
<dbReference type="GO" id="GO:0005829">
    <property type="term" value="C:cytosol"/>
    <property type="evidence" value="ECO:0007669"/>
    <property type="project" value="TreeGrafter"/>
</dbReference>
<gene>
    <name evidence="4" type="ORF">V0288_00230</name>
</gene>
<dbReference type="AlphaFoldDB" id="A0AAW9QQI8"/>
<feature type="region of interest" description="Disordered" evidence="2">
    <location>
        <begin position="54"/>
        <end position="73"/>
    </location>
</feature>
<dbReference type="GO" id="GO:0003676">
    <property type="term" value="F:nucleic acid binding"/>
    <property type="evidence" value="ECO:0007669"/>
    <property type="project" value="InterPro"/>
</dbReference>
<dbReference type="SUPFAM" id="SSF53098">
    <property type="entry name" value="Ribonuclease H-like"/>
    <property type="match status" value="1"/>
</dbReference>
<sequence length="328" mass="37626">MSHQHLTIEPRNRLYQLHQEGSLSQRQMAILLGCSQSTISRELRRNQSELGVYLPDTAQGKSEERRKNSKHPFANVTETVIDEVKKGLKDYHSPEQIAGRLSWSGKESISHETIYKMIYENYQGCGQYREYLRRGRGKRKRRGGAKSKRGVIPGRVGIENRLAIADEKTEIGHWESDTVIGANHIGVLVTHVDKASKFLVAGLAKDKTAREINRVTEELFQAIPGEKRKTFTCDNGKEFSGHQELSRKLDVDIYFAHPYHSWERGLNEHTNGLIRQFFPKGTNLKIVKPEEVQRVVNLINNRPRKCLDYRTPFEVFYGVGSDRDAIQI</sequence>
<dbReference type="InterPro" id="IPR053392">
    <property type="entry name" value="Transposase_IS30-like"/>
</dbReference>
<accession>A0AAW9QQI8</accession>
<dbReference type="InterPro" id="IPR036397">
    <property type="entry name" value="RNaseH_sf"/>
</dbReference>
<dbReference type="InterPro" id="IPR051917">
    <property type="entry name" value="Transposase-Integrase"/>
</dbReference>
<keyword evidence="5" id="KW-1185">Reference proteome</keyword>
<organism evidence="4 5">
    <name type="scientific">Pannus brasiliensis CCIBt3594</name>
    <dbReference type="NCBI Taxonomy" id="1427578"/>
    <lineage>
        <taxon>Bacteria</taxon>
        <taxon>Bacillati</taxon>
        <taxon>Cyanobacteriota</taxon>
        <taxon>Cyanophyceae</taxon>
        <taxon>Oscillatoriophycideae</taxon>
        <taxon>Chroococcales</taxon>
        <taxon>Microcystaceae</taxon>
        <taxon>Pannus</taxon>
    </lineage>
</organism>
<dbReference type="GO" id="GO:0032196">
    <property type="term" value="P:transposition"/>
    <property type="evidence" value="ECO:0007669"/>
    <property type="project" value="TreeGrafter"/>
</dbReference>
<dbReference type="PANTHER" id="PTHR10948">
    <property type="entry name" value="TRANSPOSASE"/>
    <property type="match status" value="1"/>
</dbReference>
<dbReference type="EMBL" id="JBAFSM010000001">
    <property type="protein sequence ID" value="MEG3435533.1"/>
    <property type="molecule type" value="Genomic_DNA"/>
</dbReference>
<dbReference type="Pfam" id="PF13936">
    <property type="entry name" value="HTH_38"/>
    <property type="match status" value="1"/>
</dbReference>
<dbReference type="GO" id="GO:0006310">
    <property type="term" value="P:DNA recombination"/>
    <property type="evidence" value="ECO:0007669"/>
    <property type="project" value="UniProtKB-KW"/>
</dbReference>
<dbReference type="GO" id="GO:0015074">
    <property type="term" value="P:DNA integration"/>
    <property type="evidence" value="ECO:0007669"/>
    <property type="project" value="InterPro"/>
</dbReference>
<dbReference type="Gene3D" id="3.30.420.10">
    <property type="entry name" value="Ribonuclease H-like superfamily/Ribonuclease H"/>
    <property type="match status" value="1"/>
</dbReference>